<comment type="caution">
    <text evidence="4">The sequence shown here is derived from an EMBL/GenBank/DDBJ whole genome shotgun (WGS) entry which is preliminary data.</text>
</comment>
<evidence type="ECO:0000313" key="5">
    <source>
        <dbReference type="Proteomes" id="UP001143480"/>
    </source>
</evidence>
<feature type="signal peptide" evidence="3">
    <location>
        <begin position="1"/>
        <end position="23"/>
    </location>
</feature>
<name>A0A9W6NKK7_9ACTN</name>
<feature type="region of interest" description="Disordered" evidence="1">
    <location>
        <begin position="22"/>
        <end position="82"/>
    </location>
</feature>
<feature type="compositionally biased region" description="Low complexity" evidence="1">
    <location>
        <begin position="30"/>
        <end position="40"/>
    </location>
</feature>
<gene>
    <name evidence="4" type="ORF">GCM10017581_021140</name>
</gene>
<organism evidence="4 5">
    <name type="scientific">Dactylosporangium matsuzakiense</name>
    <dbReference type="NCBI Taxonomy" id="53360"/>
    <lineage>
        <taxon>Bacteria</taxon>
        <taxon>Bacillati</taxon>
        <taxon>Actinomycetota</taxon>
        <taxon>Actinomycetes</taxon>
        <taxon>Micromonosporales</taxon>
        <taxon>Micromonosporaceae</taxon>
        <taxon>Dactylosporangium</taxon>
    </lineage>
</organism>
<feature type="region of interest" description="Disordered" evidence="1">
    <location>
        <begin position="420"/>
        <end position="461"/>
    </location>
</feature>
<evidence type="ECO:0000256" key="3">
    <source>
        <dbReference type="SAM" id="SignalP"/>
    </source>
</evidence>
<dbReference type="EMBL" id="BSFP01000008">
    <property type="protein sequence ID" value="GLL00374.1"/>
    <property type="molecule type" value="Genomic_DNA"/>
</dbReference>
<protein>
    <recommendedName>
        <fullName evidence="6">Repeat protein (TIGR01451 family)</fullName>
    </recommendedName>
</protein>
<keyword evidence="5" id="KW-1185">Reference proteome</keyword>
<feature type="compositionally biased region" description="Pro residues" evidence="1">
    <location>
        <begin position="41"/>
        <end position="79"/>
    </location>
</feature>
<dbReference type="RefSeq" id="WP_261962635.1">
    <property type="nucleotide sequence ID" value="NZ_BAAAXA010000001.1"/>
</dbReference>
<evidence type="ECO:0008006" key="6">
    <source>
        <dbReference type="Google" id="ProtNLM"/>
    </source>
</evidence>
<keyword evidence="2" id="KW-0812">Transmembrane</keyword>
<dbReference type="Proteomes" id="UP001143480">
    <property type="component" value="Unassembled WGS sequence"/>
</dbReference>
<keyword evidence="2" id="KW-1133">Transmembrane helix</keyword>
<evidence type="ECO:0000313" key="4">
    <source>
        <dbReference type="EMBL" id="GLL00374.1"/>
    </source>
</evidence>
<sequence>MRAGSFVLLAAVCTLLFAGPAYADPEDGETSTAPVETPTEVVPPPDPTTEVPPTPAPTTTEAPPPPPPTTAAPPPPAPTPVHRFKLTVSTVSLGDAYWQGDGSAELVIAIKNTGENVGKDTVTGVWNLPSGAQATGAYGTGGCAVASGASSFSCGLPEQALGQVVIKVNVDPGAWKTITAGLVSAAIGSYQRAAPIAFSFTTPPTPGIELNTSAPVLPPAAAPKDESFQLSVRLRNTGTAKAAGAVEIVTPPGVGLVTFPGVCRSHRRIADDRHRCEFGDIAPGKEVSAVFGMAVTAAARAELPLTGAVHGYLAPPGLDVIETRYDYKITAPPLTGAEAPLPTSAPPSPVAARTFETDMSLRRQAGDEGGQLSSLPIIGGVAGLFVVLIALGVFSLRRRMRSDAEDDELSADEVEDVVLVPAQSGGSTRSPIPRSLTLPRLPDGPVAGSGFRAPSEHSDEG</sequence>
<feature type="transmembrane region" description="Helical" evidence="2">
    <location>
        <begin position="372"/>
        <end position="394"/>
    </location>
</feature>
<feature type="chain" id="PRO_5040894062" description="Repeat protein (TIGR01451 family)" evidence="3">
    <location>
        <begin position="24"/>
        <end position="461"/>
    </location>
</feature>
<keyword evidence="2" id="KW-0472">Membrane</keyword>
<dbReference type="AlphaFoldDB" id="A0A9W6NKK7"/>
<reference evidence="4" key="2">
    <citation type="submission" date="2023-01" db="EMBL/GenBank/DDBJ databases">
        <authorList>
            <person name="Sun Q."/>
            <person name="Evtushenko L."/>
        </authorList>
    </citation>
    <scope>NUCLEOTIDE SEQUENCE</scope>
    <source>
        <strain evidence="4">VKM Ac-1321</strain>
    </source>
</reference>
<evidence type="ECO:0000256" key="2">
    <source>
        <dbReference type="SAM" id="Phobius"/>
    </source>
</evidence>
<evidence type="ECO:0000256" key="1">
    <source>
        <dbReference type="SAM" id="MobiDB-lite"/>
    </source>
</evidence>
<proteinExistence type="predicted"/>
<reference evidence="4" key="1">
    <citation type="journal article" date="2014" name="Int. J. Syst. Evol. Microbiol.">
        <title>Complete genome sequence of Corynebacterium casei LMG S-19264T (=DSM 44701T), isolated from a smear-ripened cheese.</title>
        <authorList>
            <consortium name="US DOE Joint Genome Institute (JGI-PGF)"/>
            <person name="Walter F."/>
            <person name="Albersmeier A."/>
            <person name="Kalinowski J."/>
            <person name="Ruckert C."/>
        </authorList>
    </citation>
    <scope>NUCLEOTIDE SEQUENCE</scope>
    <source>
        <strain evidence="4">VKM Ac-1321</strain>
    </source>
</reference>
<accession>A0A9W6NKK7</accession>
<keyword evidence="3" id="KW-0732">Signal</keyword>